<evidence type="ECO:0000313" key="1">
    <source>
        <dbReference type="EMBL" id="QES25885.1"/>
    </source>
</evidence>
<proteinExistence type="predicted"/>
<dbReference type="AlphaFoldDB" id="A0A5P2B5X0"/>
<name>A0A5P2B5X0_STRVZ</name>
<dbReference type="EMBL" id="CP029193">
    <property type="protein sequence ID" value="QES25885.1"/>
    <property type="molecule type" value="Genomic_DNA"/>
</dbReference>
<protein>
    <submittedName>
        <fullName evidence="1">Uncharacterized protein</fullName>
    </submittedName>
</protein>
<gene>
    <name evidence="1" type="ORF">DEJ47_04920</name>
</gene>
<sequence length="59" mass="6534">MEVIVCYSRCWNCMFGHCYDPPKPHPWWGSEDVEHAVATGQPTPRGNCACPCAKPEVAA</sequence>
<organism evidence="1 2">
    <name type="scientific">Streptomyces venezuelae</name>
    <dbReference type="NCBI Taxonomy" id="54571"/>
    <lineage>
        <taxon>Bacteria</taxon>
        <taxon>Bacillati</taxon>
        <taxon>Actinomycetota</taxon>
        <taxon>Actinomycetes</taxon>
        <taxon>Kitasatosporales</taxon>
        <taxon>Streptomycetaceae</taxon>
        <taxon>Streptomyces</taxon>
    </lineage>
</organism>
<accession>A0A5P2B5X0</accession>
<evidence type="ECO:0000313" key="2">
    <source>
        <dbReference type="Proteomes" id="UP000323046"/>
    </source>
</evidence>
<keyword evidence="2" id="KW-1185">Reference proteome</keyword>
<reference evidence="1 2" key="1">
    <citation type="submission" date="2018-05" db="EMBL/GenBank/DDBJ databases">
        <title>Streptomyces venezuelae.</title>
        <authorList>
            <person name="Kim W."/>
            <person name="Lee N."/>
            <person name="Cho B.-K."/>
        </authorList>
    </citation>
    <scope>NUCLEOTIDE SEQUENCE [LARGE SCALE GENOMIC DNA]</scope>
    <source>
        <strain evidence="1 2">ATCC 14583</strain>
    </source>
</reference>
<dbReference type="Proteomes" id="UP000323046">
    <property type="component" value="Chromosome"/>
</dbReference>